<dbReference type="SUPFAM" id="SSF53822">
    <property type="entry name" value="Periplasmic binding protein-like I"/>
    <property type="match status" value="1"/>
</dbReference>
<dbReference type="InterPro" id="IPR028082">
    <property type="entry name" value="Peripla_BP_I"/>
</dbReference>
<evidence type="ECO:0000256" key="1">
    <source>
        <dbReference type="SAM" id="SignalP"/>
    </source>
</evidence>
<dbReference type="Proteomes" id="UP000207598">
    <property type="component" value="Unassembled WGS sequence"/>
</dbReference>
<feature type="chain" id="PRO_5012579351" description="Leucine-binding protein domain-containing protein" evidence="1">
    <location>
        <begin position="25"/>
        <end position="392"/>
    </location>
</feature>
<keyword evidence="3" id="KW-1185">Reference proteome</keyword>
<proteinExistence type="predicted"/>
<accession>A0A238JQ30</accession>
<dbReference type="OrthoDB" id="5341635at2"/>
<sequence>MREISRLLSCATLAVGLAAGAAVADVSVTVHYLRQLVDLPPVLSNLDPVPDDLGLAGAQLGLNDNTTTGRFLGQGYALEVTEVPVGGDLLEAARAALGATDLVVIDAPADALLAIADLPEAQDALLFNATAPDERLRSADCRANLLHTAASNAMRTDALAQFLVMRRWDQLALIQGTHPQDRVFADSLRASLAKFGLKLRSEKTWAFDADMRRNAAQEVPLFTQDLKDHDILLIADELHDFGRYIAYNTWQPRPVAGSEGLVPQAWAPVVEQWGAAQLQSRFTDLAARDMRPEDYAAWAALRVIGEAVTRTNSGDTATLRAYLLGPEFELAAFLGRPLSFRDWNGQLRQPIPLVTERALVAQAPLEGFLHQVNELDTLGLDRPDSACTAFGN</sequence>
<feature type="signal peptide" evidence="1">
    <location>
        <begin position="1"/>
        <end position="24"/>
    </location>
</feature>
<dbReference type="EMBL" id="FXYF01000001">
    <property type="protein sequence ID" value="SMX32770.1"/>
    <property type="molecule type" value="Genomic_DNA"/>
</dbReference>
<dbReference type="AlphaFoldDB" id="A0A238JQ30"/>
<name>A0A238JQ30_9RHOB</name>
<evidence type="ECO:0000313" key="2">
    <source>
        <dbReference type="EMBL" id="SMX32770.1"/>
    </source>
</evidence>
<dbReference type="InterPro" id="IPR022478">
    <property type="entry name" value="ABC_transptr_sub-bd_PQQ"/>
</dbReference>
<keyword evidence="1" id="KW-0732">Signal</keyword>
<dbReference type="NCBIfam" id="TIGR03863">
    <property type="entry name" value="PQQ_ABC_bind"/>
    <property type="match status" value="1"/>
</dbReference>
<evidence type="ECO:0000313" key="3">
    <source>
        <dbReference type="Proteomes" id="UP000207598"/>
    </source>
</evidence>
<evidence type="ECO:0008006" key="4">
    <source>
        <dbReference type="Google" id="ProtNLM"/>
    </source>
</evidence>
<reference evidence="2 3" key="1">
    <citation type="submission" date="2017-05" db="EMBL/GenBank/DDBJ databases">
        <authorList>
            <person name="Song R."/>
            <person name="Chenine A.L."/>
            <person name="Ruprecht R.M."/>
        </authorList>
    </citation>
    <scope>NUCLEOTIDE SEQUENCE [LARGE SCALE GENOMIC DNA]</scope>
    <source>
        <strain evidence="2 3">CECT 8898</strain>
    </source>
</reference>
<gene>
    <name evidence="2" type="ORF">MAA8898_00327</name>
</gene>
<organism evidence="2 3">
    <name type="scientific">Maliponia aquimaris</name>
    <dbReference type="NCBI Taxonomy" id="1673631"/>
    <lineage>
        <taxon>Bacteria</taxon>
        <taxon>Pseudomonadati</taxon>
        <taxon>Pseudomonadota</taxon>
        <taxon>Alphaproteobacteria</taxon>
        <taxon>Rhodobacterales</taxon>
        <taxon>Paracoccaceae</taxon>
        <taxon>Maliponia</taxon>
    </lineage>
</organism>
<dbReference type="RefSeq" id="WP_094019207.1">
    <property type="nucleotide sequence ID" value="NZ_FXYF01000001.1"/>
</dbReference>
<protein>
    <recommendedName>
        <fullName evidence="4">Leucine-binding protein domain-containing protein</fullName>
    </recommendedName>
</protein>